<dbReference type="SUPFAM" id="SSF103088">
    <property type="entry name" value="OmpA-like"/>
    <property type="match status" value="1"/>
</dbReference>
<dbReference type="EMBL" id="BSPX01000017">
    <property type="protein sequence ID" value="GLT22049.1"/>
    <property type="molecule type" value="Genomic_DNA"/>
</dbReference>
<evidence type="ECO:0000313" key="3">
    <source>
        <dbReference type="Proteomes" id="UP001157167"/>
    </source>
</evidence>
<keyword evidence="1" id="KW-0732">Signal</keyword>
<feature type="signal peptide" evidence="1">
    <location>
        <begin position="1"/>
        <end position="28"/>
    </location>
</feature>
<organism evidence="2 3">
    <name type="scientific">Zoogloea oryzae</name>
    <dbReference type="NCBI Taxonomy" id="310767"/>
    <lineage>
        <taxon>Bacteria</taxon>
        <taxon>Pseudomonadati</taxon>
        <taxon>Pseudomonadota</taxon>
        <taxon>Betaproteobacteria</taxon>
        <taxon>Rhodocyclales</taxon>
        <taxon>Zoogloeaceae</taxon>
        <taxon>Zoogloea</taxon>
    </lineage>
</organism>
<evidence type="ECO:0008006" key="4">
    <source>
        <dbReference type="Google" id="ProtNLM"/>
    </source>
</evidence>
<feature type="chain" id="PRO_5045080316" description="OmpA-like domain-containing protein" evidence="1">
    <location>
        <begin position="29"/>
        <end position="186"/>
    </location>
</feature>
<keyword evidence="3" id="KW-1185">Reference proteome</keyword>
<accession>A0ABQ6F9R5</accession>
<dbReference type="RefSeq" id="WP_284187420.1">
    <property type="nucleotide sequence ID" value="NZ_BSPX01000017.1"/>
</dbReference>
<evidence type="ECO:0000313" key="2">
    <source>
        <dbReference type="EMBL" id="GLT22049.1"/>
    </source>
</evidence>
<comment type="caution">
    <text evidence="2">The sequence shown here is derived from an EMBL/GenBank/DDBJ whole genome shotgun (WGS) entry which is preliminary data.</text>
</comment>
<gene>
    <name evidence="2" type="ORF">GCM10007933_15050</name>
</gene>
<dbReference type="Proteomes" id="UP001157167">
    <property type="component" value="Unassembled WGS sequence"/>
</dbReference>
<dbReference type="Gene3D" id="3.30.1330.60">
    <property type="entry name" value="OmpA-like domain"/>
    <property type="match status" value="1"/>
</dbReference>
<dbReference type="InterPro" id="IPR036737">
    <property type="entry name" value="OmpA-like_sf"/>
</dbReference>
<protein>
    <recommendedName>
        <fullName evidence="4">OmpA-like domain-containing protein</fullName>
    </recommendedName>
</protein>
<proteinExistence type="predicted"/>
<evidence type="ECO:0000256" key="1">
    <source>
        <dbReference type="SAM" id="SignalP"/>
    </source>
</evidence>
<reference evidence="3" key="1">
    <citation type="journal article" date="2019" name="Int. J. Syst. Evol. Microbiol.">
        <title>The Global Catalogue of Microorganisms (GCM) 10K type strain sequencing project: providing services to taxonomists for standard genome sequencing and annotation.</title>
        <authorList>
            <consortium name="The Broad Institute Genomics Platform"/>
            <consortium name="The Broad Institute Genome Sequencing Center for Infectious Disease"/>
            <person name="Wu L."/>
            <person name="Ma J."/>
        </authorList>
    </citation>
    <scope>NUCLEOTIDE SEQUENCE [LARGE SCALE GENOMIC DNA]</scope>
    <source>
        <strain evidence="3">NBRC 102407</strain>
    </source>
</reference>
<name>A0ABQ6F9R5_9RHOO</name>
<sequence>MSDQQRFRSGLAWLMLALLLPAPGLVRAEPAPPTTIEAQADDTAPAGRLDRFSREAALDLTIDSDQAPDGTSTTRVVIDTRAAFDNKQDRLRPDYARFLSRVGIMLQRHRGTVVKVTGFARHTRADYNPVLLGRRVRAIQVFLAENGAPIDQIKAQVRGVDDYDGPAGAADRAATGTIIILGFSHG</sequence>